<dbReference type="Proteomes" id="UP000815677">
    <property type="component" value="Unassembled WGS sequence"/>
</dbReference>
<accession>A0ABQ0LR73</accession>
<keyword evidence="1" id="KW-0472">Membrane</keyword>
<evidence type="ECO:0000256" key="1">
    <source>
        <dbReference type="SAM" id="Phobius"/>
    </source>
</evidence>
<keyword evidence="3" id="KW-1185">Reference proteome</keyword>
<evidence type="ECO:0000313" key="2">
    <source>
        <dbReference type="EMBL" id="GAT53502.1"/>
    </source>
</evidence>
<dbReference type="EMBL" id="DF848354">
    <property type="protein sequence ID" value="GAT53502.1"/>
    <property type="molecule type" value="Genomic_DNA"/>
</dbReference>
<name>A0ABQ0LR73_MYCCL</name>
<keyword evidence="1" id="KW-1133">Transmembrane helix</keyword>
<keyword evidence="1" id="KW-0812">Transmembrane</keyword>
<evidence type="ECO:0000313" key="3">
    <source>
        <dbReference type="Proteomes" id="UP000815677"/>
    </source>
</evidence>
<sequence>MVRDENKAMKDETLEAHHDHDLIPPCSQPALPIASFPHLRGQSRRATNSSSAVWSWLLPLITIIHLLLAPLLNESRVRGFPSRKLRWHDLATTPTWPTVFVDIFIGYRRPVLFAPSF</sequence>
<reference evidence="2" key="1">
    <citation type="submission" date="2014-09" db="EMBL/GenBank/DDBJ databases">
        <title>Genome sequence of the luminous mushroom Mycena chlorophos for searching fungal bioluminescence genes.</title>
        <authorList>
            <person name="Tanaka Y."/>
            <person name="Kasuga D."/>
            <person name="Oba Y."/>
            <person name="Hase S."/>
            <person name="Sato K."/>
            <person name="Oba Y."/>
            <person name="Sakakibara Y."/>
        </authorList>
    </citation>
    <scope>NUCLEOTIDE SEQUENCE</scope>
</reference>
<feature type="transmembrane region" description="Helical" evidence="1">
    <location>
        <begin position="53"/>
        <end position="73"/>
    </location>
</feature>
<protein>
    <submittedName>
        <fullName evidence="2">Uncharacterized protein</fullName>
    </submittedName>
</protein>
<gene>
    <name evidence="2" type="ORF">MCHLO_10448</name>
</gene>
<organism evidence="2 3">
    <name type="scientific">Mycena chlorophos</name>
    <name type="common">Agaric fungus</name>
    <name type="synonym">Agaricus chlorophos</name>
    <dbReference type="NCBI Taxonomy" id="658473"/>
    <lineage>
        <taxon>Eukaryota</taxon>
        <taxon>Fungi</taxon>
        <taxon>Dikarya</taxon>
        <taxon>Basidiomycota</taxon>
        <taxon>Agaricomycotina</taxon>
        <taxon>Agaricomycetes</taxon>
        <taxon>Agaricomycetidae</taxon>
        <taxon>Agaricales</taxon>
        <taxon>Marasmiineae</taxon>
        <taxon>Mycenaceae</taxon>
        <taxon>Mycena</taxon>
    </lineage>
</organism>
<proteinExistence type="predicted"/>